<sequence>MTPDDNSTVPIAPPRHRLRTRKQQHPLPTFHRNAAHTDSSSVHNGKLSRVAAVCCLVVVIALSLNSFRSLEGDYYAGERAADGGGVSGGRRALQVELVQPANSYITRTEALAASMIQAETEEDEEPSYNEISAAEIEDNQAFNRMLIEGLGKEEIEGITAVPEFDALADFHQESPAEHFNRPPQDQRLLQDQSSPPSSSLKSALIQSSPPSPQSDYETLIANSIPLPKYDLPSLLQQIQHYSNTFTILIYDPQDETFYALYSKKHHWASANEKLMKALKSITYLIRKQFPGKLKEELALGISSGDYPAVKITECVRLHSGVATGHERRLVQEKGMKNCSGDDAAAVMHFGSTFRHTVFPNMISMPMPEPHHLKCYEQWATNESVCSQRKRLLRIGDNGLFQDPITGEDKRFDWSSSMWDTLIPQVVWRGTDFVYLQTLYPELGRPSLDSHIAPHLPRESTIGLKKQAIQALESAKAGLVPRWKGVLHTADAELAVSELIEQQGRTEGEKRRMKDSILPWCNIKFSHFVSAKGIKSATKGSQEYKMWERMDFPAAGESLGIDELAKYKYHIDLGGGGGTTWSGTIQKLALPGLLFHHVTPTQDYIHKYMKPWKHYVPVAPDLRDLKEKFDWAESHPNQASTIARAGSRLARFWSSDKGMAQMFAKDIEEPMRAVLDSYVPVSQTEHKGKSWRKVIMEIEGQGMLPILKCAGKTDHSCERMVGKGGFYDPAQIRRLENAADST</sequence>
<keyword evidence="2" id="KW-0808">Transferase</keyword>
<proteinExistence type="inferred from homology"/>
<evidence type="ECO:0000313" key="5">
    <source>
        <dbReference type="EMBL" id="KAL3783395.1"/>
    </source>
</evidence>
<evidence type="ECO:0000313" key="6">
    <source>
        <dbReference type="Proteomes" id="UP001530400"/>
    </source>
</evidence>
<dbReference type="InterPro" id="IPR006598">
    <property type="entry name" value="CAP10"/>
</dbReference>
<comment type="similarity">
    <text evidence="1">Belongs to the glycosyltransferase 90 family.</text>
</comment>
<dbReference type="PANTHER" id="PTHR12203">
    <property type="entry name" value="KDEL LYS-ASP-GLU-LEU CONTAINING - RELATED"/>
    <property type="match status" value="1"/>
</dbReference>
<name>A0ABD3P599_9STRA</name>
<dbReference type="InterPro" id="IPR051091">
    <property type="entry name" value="O-Glucosyltr/Glycosyltrsf_90"/>
</dbReference>
<protein>
    <recommendedName>
        <fullName evidence="4">Glycosyl transferase CAP10 domain-containing protein</fullName>
    </recommendedName>
</protein>
<dbReference type="Pfam" id="PF05686">
    <property type="entry name" value="Glyco_transf_90"/>
    <property type="match status" value="1"/>
</dbReference>
<dbReference type="SMART" id="SM00672">
    <property type="entry name" value="CAP10"/>
    <property type="match status" value="1"/>
</dbReference>
<feature type="region of interest" description="Disordered" evidence="3">
    <location>
        <begin position="1"/>
        <end position="41"/>
    </location>
</feature>
<reference evidence="5 6" key="1">
    <citation type="submission" date="2024-10" db="EMBL/GenBank/DDBJ databases">
        <title>Updated reference genomes for cyclostephanoid diatoms.</title>
        <authorList>
            <person name="Roberts W.R."/>
            <person name="Alverson A.J."/>
        </authorList>
    </citation>
    <scope>NUCLEOTIDE SEQUENCE [LARGE SCALE GENOMIC DNA]</scope>
    <source>
        <strain evidence="5 6">AJA010-31</strain>
    </source>
</reference>
<dbReference type="Proteomes" id="UP001530400">
    <property type="component" value="Unassembled WGS sequence"/>
</dbReference>
<evidence type="ECO:0000256" key="3">
    <source>
        <dbReference type="SAM" id="MobiDB-lite"/>
    </source>
</evidence>
<dbReference type="AlphaFoldDB" id="A0ABD3P599"/>
<comment type="caution">
    <text evidence="5">The sequence shown here is derived from an EMBL/GenBank/DDBJ whole genome shotgun (WGS) entry which is preliminary data.</text>
</comment>
<accession>A0ABD3P599</accession>
<dbReference type="PANTHER" id="PTHR12203:SF35">
    <property type="entry name" value="PROTEIN O-GLUCOSYLTRANSFERASE 1"/>
    <property type="match status" value="1"/>
</dbReference>
<feature type="domain" description="Glycosyl transferase CAP10" evidence="4">
    <location>
        <begin position="467"/>
        <end position="669"/>
    </location>
</feature>
<evidence type="ECO:0000256" key="1">
    <source>
        <dbReference type="ARBA" id="ARBA00010118"/>
    </source>
</evidence>
<organism evidence="5 6">
    <name type="scientific">Cyclotella atomus</name>
    <dbReference type="NCBI Taxonomy" id="382360"/>
    <lineage>
        <taxon>Eukaryota</taxon>
        <taxon>Sar</taxon>
        <taxon>Stramenopiles</taxon>
        <taxon>Ochrophyta</taxon>
        <taxon>Bacillariophyta</taxon>
        <taxon>Coscinodiscophyceae</taxon>
        <taxon>Thalassiosirophycidae</taxon>
        <taxon>Stephanodiscales</taxon>
        <taxon>Stephanodiscaceae</taxon>
        <taxon>Cyclotella</taxon>
    </lineage>
</organism>
<dbReference type="GO" id="GO:0016740">
    <property type="term" value="F:transferase activity"/>
    <property type="evidence" value="ECO:0007669"/>
    <property type="project" value="UniProtKB-KW"/>
</dbReference>
<dbReference type="EMBL" id="JALLPJ020000768">
    <property type="protein sequence ID" value="KAL3783395.1"/>
    <property type="molecule type" value="Genomic_DNA"/>
</dbReference>
<feature type="region of interest" description="Disordered" evidence="3">
    <location>
        <begin position="176"/>
        <end position="217"/>
    </location>
</feature>
<gene>
    <name evidence="5" type="ORF">ACHAWO_012866</name>
</gene>
<feature type="compositionally biased region" description="Low complexity" evidence="3">
    <location>
        <begin position="193"/>
        <end position="208"/>
    </location>
</feature>
<keyword evidence="6" id="KW-1185">Reference proteome</keyword>
<evidence type="ECO:0000256" key="2">
    <source>
        <dbReference type="ARBA" id="ARBA00022679"/>
    </source>
</evidence>
<evidence type="ECO:0000259" key="4">
    <source>
        <dbReference type="SMART" id="SM00672"/>
    </source>
</evidence>
<feature type="compositionally biased region" description="Basic residues" evidence="3">
    <location>
        <begin position="14"/>
        <end position="24"/>
    </location>
</feature>